<keyword evidence="1" id="KW-1185">Reference proteome</keyword>
<evidence type="ECO:0000313" key="2">
    <source>
        <dbReference type="WBParaSite" id="nRc.2.0.1.t39082-RA"/>
    </source>
</evidence>
<dbReference type="WBParaSite" id="nRc.2.0.1.t39082-RA">
    <property type="protein sequence ID" value="nRc.2.0.1.t39082-RA"/>
    <property type="gene ID" value="nRc.2.0.1.g39082"/>
</dbReference>
<reference evidence="2" key="1">
    <citation type="submission" date="2022-11" db="UniProtKB">
        <authorList>
            <consortium name="WormBaseParasite"/>
        </authorList>
    </citation>
    <scope>IDENTIFICATION</scope>
</reference>
<dbReference type="AlphaFoldDB" id="A0A915KKX7"/>
<proteinExistence type="predicted"/>
<organism evidence="1 2">
    <name type="scientific">Romanomermis culicivorax</name>
    <name type="common">Nematode worm</name>
    <dbReference type="NCBI Taxonomy" id="13658"/>
    <lineage>
        <taxon>Eukaryota</taxon>
        <taxon>Metazoa</taxon>
        <taxon>Ecdysozoa</taxon>
        <taxon>Nematoda</taxon>
        <taxon>Enoplea</taxon>
        <taxon>Dorylaimia</taxon>
        <taxon>Mermithida</taxon>
        <taxon>Mermithoidea</taxon>
        <taxon>Mermithidae</taxon>
        <taxon>Romanomermis</taxon>
    </lineage>
</organism>
<dbReference type="Proteomes" id="UP000887565">
    <property type="component" value="Unplaced"/>
</dbReference>
<sequence length="133" mass="15413">MTKILSKFLKFSRLKIGATSNAHGLMQRDQERFDQIGYNFKIFDFDQTSSIFARRILSAADQMMSVEKSHQSVDQIERAHTVASVYLQWAWMTKHRCCDKMSPAKYPKHMISSQNLPVQNISSRMSPKNIPNK</sequence>
<name>A0A915KKX7_ROMCU</name>
<evidence type="ECO:0000313" key="1">
    <source>
        <dbReference type="Proteomes" id="UP000887565"/>
    </source>
</evidence>
<protein>
    <submittedName>
        <fullName evidence="2">Uncharacterized protein</fullName>
    </submittedName>
</protein>
<accession>A0A915KKX7</accession>